<reference evidence="5" key="1">
    <citation type="submission" date="2023-07" db="EMBL/GenBank/DDBJ databases">
        <title>Novel Mycoplasma species identified in domestic and wild animals.</title>
        <authorList>
            <person name="Volokhov D.V."/>
            <person name="Furtak V.A."/>
            <person name="Zagorodnyaya T.A."/>
        </authorList>
    </citation>
    <scope>NUCLEOTIDE SEQUENCE [LARGE SCALE GENOMIC DNA]</scope>
    <source>
        <strain evidence="5">92-19</strain>
    </source>
</reference>
<dbReference type="InterPro" id="IPR036291">
    <property type="entry name" value="NAD(P)-bd_dom_sf"/>
</dbReference>
<dbReference type="Pfam" id="PF04321">
    <property type="entry name" value="RmlD_sub_bind"/>
    <property type="match status" value="1"/>
</dbReference>
<keyword evidence="2" id="KW-0560">Oxidoreductase</keyword>
<dbReference type="PANTHER" id="PTHR10491:SF4">
    <property type="entry name" value="METHIONINE ADENOSYLTRANSFERASE 2 SUBUNIT BETA"/>
    <property type="match status" value="1"/>
</dbReference>
<accession>A0ABT2PT95</accession>
<dbReference type="Proteomes" id="UP001209076">
    <property type="component" value="Unassembled WGS sequence"/>
</dbReference>
<organism evidence="4 5">
    <name type="scientific">Paracholeplasma vituli</name>
    <dbReference type="NCBI Taxonomy" id="69473"/>
    <lineage>
        <taxon>Bacteria</taxon>
        <taxon>Bacillati</taxon>
        <taxon>Mycoplasmatota</taxon>
        <taxon>Mollicutes</taxon>
        <taxon>Acholeplasmatales</taxon>
        <taxon>Acholeplasmataceae</taxon>
        <taxon>Paracholeplasma</taxon>
    </lineage>
</organism>
<comment type="pathway">
    <text evidence="2">Carbohydrate biosynthesis; dTDP-L-rhamnose biosynthesis.</text>
</comment>
<evidence type="ECO:0000313" key="5">
    <source>
        <dbReference type="Proteomes" id="UP001209076"/>
    </source>
</evidence>
<dbReference type="InterPro" id="IPR029903">
    <property type="entry name" value="RmlD-like-bd"/>
</dbReference>
<dbReference type="InterPro" id="IPR005913">
    <property type="entry name" value="dTDP_dehydrorham_reduct"/>
</dbReference>
<proteinExistence type="inferred from homology"/>
<keyword evidence="5" id="KW-1185">Reference proteome</keyword>
<dbReference type="EC" id="1.1.1.133" evidence="2"/>
<gene>
    <name evidence="4" type="ORF">N7603_00645</name>
</gene>
<comment type="similarity">
    <text evidence="1 2">Belongs to the dTDP-4-dehydrorhamnose reductase family.</text>
</comment>
<dbReference type="EMBL" id="JAOEGN010000001">
    <property type="protein sequence ID" value="MCU0104169.1"/>
    <property type="molecule type" value="Genomic_DNA"/>
</dbReference>
<keyword evidence="2" id="KW-0521">NADP</keyword>
<comment type="caution">
    <text evidence="4">The sequence shown here is derived from an EMBL/GenBank/DDBJ whole genome shotgun (WGS) entry which is preliminary data.</text>
</comment>
<evidence type="ECO:0000259" key="3">
    <source>
        <dbReference type="Pfam" id="PF04321"/>
    </source>
</evidence>
<dbReference type="Gene3D" id="3.40.50.720">
    <property type="entry name" value="NAD(P)-binding Rossmann-like Domain"/>
    <property type="match status" value="1"/>
</dbReference>
<sequence length="299" mass="34219">MKKVLVLGATGMAGHLISLYLSEQKYDVITLSNTEFPFLENIICDVTNIKRLTEIIENGNYDVIINCIGILNQSAEDNKELSIFLNSFLPHKVVSIIRNSNTRFIHMSTDCVFSGEKSHYDEDSFGDGTTFYDRTKALGEINDSKNLTFRNSIIGPDMNPNGIGLFNWFMKQEGVIEGFSGVLWTGVTTLTLAKAMDAAIKYDLSGTYNLVNNNVVSKYDMLKMFNTYRKNKLEIKNNRTIKISKILKNNRQESFSFIVPSYEQMIYEMFDWINKHKDLYGHYKNKISERGILNESNPK</sequence>
<dbReference type="RefSeq" id="WP_262095382.1">
    <property type="nucleotide sequence ID" value="NZ_JAOEGN010000001.1"/>
</dbReference>
<comment type="function">
    <text evidence="2">Catalyzes the reduction of dTDP-6-deoxy-L-lyxo-4-hexulose to yield dTDP-L-rhamnose.</text>
</comment>
<dbReference type="PANTHER" id="PTHR10491">
    <property type="entry name" value="DTDP-4-DEHYDRORHAMNOSE REDUCTASE"/>
    <property type="match status" value="1"/>
</dbReference>
<evidence type="ECO:0000313" key="4">
    <source>
        <dbReference type="EMBL" id="MCU0104169.1"/>
    </source>
</evidence>
<evidence type="ECO:0000256" key="1">
    <source>
        <dbReference type="ARBA" id="ARBA00010944"/>
    </source>
</evidence>
<protein>
    <recommendedName>
        <fullName evidence="2">dTDP-4-dehydrorhamnose reductase</fullName>
        <ecNumber evidence="2">1.1.1.133</ecNumber>
    </recommendedName>
</protein>
<name>A0ABT2PT95_9MOLU</name>
<feature type="domain" description="RmlD-like substrate binding" evidence="3">
    <location>
        <begin position="3"/>
        <end position="140"/>
    </location>
</feature>
<dbReference type="SUPFAM" id="SSF51735">
    <property type="entry name" value="NAD(P)-binding Rossmann-fold domains"/>
    <property type="match status" value="1"/>
</dbReference>
<evidence type="ECO:0000256" key="2">
    <source>
        <dbReference type="RuleBase" id="RU364082"/>
    </source>
</evidence>